<keyword evidence="9" id="KW-1185">Reference proteome</keyword>
<keyword evidence="2" id="KW-0813">Transport</keyword>
<dbReference type="Gene3D" id="1.20.1510.10">
    <property type="entry name" value="Cation efflux protein transmembrane domain"/>
    <property type="match status" value="1"/>
</dbReference>
<feature type="domain" description="Cation efflux protein transmembrane" evidence="7">
    <location>
        <begin position="10"/>
        <end position="217"/>
    </location>
</feature>
<feature type="transmembrane region" description="Helical" evidence="6">
    <location>
        <begin position="158"/>
        <end position="184"/>
    </location>
</feature>
<protein>
    <submittedName>
        <fullName evidence="8">Cation diffusion facilitator family transporter</fullName>
    </submittedName>
</protein>
<feature type="transmembrane region" description="Helical" evidence="6">
    <location>
        <begin position="12"/>
        <end position="30"/>
    </location>
</feature>
<dbReference type="InterPro" id="IPR027469">
    <property type="entry name" value="Cation_efflux_TMD_sf"/>
</dbReference>
<evidence type="ECO:0000256" key="2">
    <source>
        <dbReference type="ARBA" id="ARBA00022448"/>
    </source>
</evidence>
<accession>A0A1H0DYC9</accession>
<evidence type="ECO:0000256" key="5">
    <source>
        <dbReference type="ARBA" id="ARBA00023136"/>
    </source>
</evidence>
<evidence type="ECO:0000313" key="8">
    <source>
        <dbReference type="EMBL" id="SDN75125.1"/>
    </source>
</evidence>
<evidence type="ECO:0000259" key="7">
    <source>
        <dbReference type="Pfam" id="PF01545"/>
    </source>
</evidence>
<dbReference type="InterPro" id="IPR036837">
    <property type="entry name" value="Cation_efflux_CTD_sf"/>
</dbReference>
<dbReference type="InterPro" id="IPR002524">
    <property type="entry name" value="Cation_efflux"/>
</dbReference>
<dbReference type="OrthoDB" id="9806522at2"/>
<sequence length="301" mass="33298">MPKPNSLKSIFFALGANLAIFIAKLGAALFTGSGSLLAEAIHSLADTGNQLLLLWGLKLSRRPPTPKHPLGHGKAIFFWSFIVALLLFSMGGMFSIYEGFYKLKHPKTISYPFLALGVLLFSLLAEGISLIGCLKEINKVRKNQTLLTWFKKTRQSELLVVFGEDSAAIIGLTFAFLAIVLSIITQNPFYDALGSILIGILLIVIALAIGSEVYELLIGQGVEPEIKEKIIELLEKQPEIKQVLNLITLQLGPNVMVAVKAKMNLKKSALELVNDINQCEQILKKHFPQVKWIFFEPDIKK</sequence>
<name>A0A1H0DYC9_9BACT</name>
<dbReference type="Pfam" id="PF01545">
    <property type="entry name" value="Cation_efflux"/>
    <property type="match status" value="1"/>
</dbReference>
<evidence type="ECO:0000256" key="1">
    <source>
        <dbReference type="ARBA" id="ARBA00004141"/>
    </source>
</evidence>
<feature type="transmembrane region" description="Helical" evidence="6">
    <location>
        <begin position="109"/>
        <end position="134"/>
    </location>
</feature>
<dbReference type="InterPro" id="IPR058533">
    <property type="entry name" value="Cation_efflux_TM"/>
</dbReference>
<comment type="subcellular location">
    <subcellularLocation>
        <location evidence="1">Membrane</location>
        <topology evidence="1">Multi-pass membrane protein</topology>
    </subcellularLocation>
</comment>
<dbReference type="EMBL" id="FNIN01000006">
    <property type="protein sequence ID" value="SDN75125.1"/>
    <property type="molecule type" value="Genomic_DNA"/>
</dbReference>
<evidence type="ECO:0000256" key="4">
    <source>
        <dbReference type="ARBA" id="ARBA00022989"/>
    </source>
</evidence>
<gene>
    <name evidence="8" type="ORF">SAMN04488516_10654</name>
</gene>
<dbReference type="SUPFAM" id="SSF161111">
    <property type="entry name" value="Cation efflux protein transmembrane domain-like"/>
    <property type="match status" value="1"/>
</dbReference>
<evidence type="ECO:0000313" key="9">
    <source>
        <dbReference type="Proteomes" id="UP000199602"/>
    </source>
</evidence>
<dbReference type="GO" id="GO:0006829">
    <property type="term" value="P:zinc ion transport"/>
    <property type="evidence" value="ECO:0007669"/>
    <property type="project" value="InterPro"/>
</dbReference>
<reference evidence="8 9" key="1">
    <citation type="submission" date="2016-10" db="EMBL/GenBank/DDBJ databases">
        <authorList>
            <person name="de Groot N.N."/>
        </authorList>
    </citation>
    <scope>NUCLEOTIDE SEQUENCE [LARGE SCALE GENOMIC DNA]</scope>
    <source>
        <strain evidence="8 9">DSM 15269</strain>
    </source>
</reference>
<dbReference type="GO" id="GO:0016020">
    <property type="term" value="C:membrane"/>
    <property type="evidence" value="ECO:0007669"/>
    <property type="project" value="UniProtKB-SubCell"/>
</dbReference>
<evidence type="ECO:0000256" key="6">
    <source>
        <dbReference type="SAM" id="Phobius"/>
    </source>
</evidence>
<feature type="transmembrane region" description="Helical" evidence="6">
    <location>
        <begin position="190"/>
        <end position="210"/>
    </location>
</feature>
<feature type="transmembrane region" description="Helical" evidence="6">
    <location>
        <begin position="76"/>
        <end position="97"/>
    </location>
</feature>
<dbReference type="PANTHER" id="PTHR13414:SF9">
    <property type="entry name" value="PROTON-COUPLED ZINC ANTIPORTER SLC30A9, MITOCHONDRIAL"/>
    <property type="match status" value="1"/>
</dbReference>
<dbReference type="NCBIfam" id="TIGR01297">
    <property type="entry name" value="CDF"/>
    <property type="match status" value="1"/>
</dbReference>
<keyword evidence="4 6" id="KW-1133">Transmembrane helix</keyword>
<organism evidence="8 9">
    <name type="scientific">Desulfonauticus submarinus</name>
    <dbReference type="NCBI Taxonomy" id="206665"/>
    <lineage>
        <taxon>Bacteria</taxon>
        <taxon>Pseudomonadati</taxon>
        <taxon>Thermodesulfobacteriota</taxon>
        <taxon>Desulfovibrionia</taxon>
        <taxon>Desulfovibrionales</taxon>
        <taxon>Desulfonauticaceae</taxon>
        <taxon>Desulfonauticus</taxon>
    </lineage>
</organism>
<keyword evidence="5 6" id="KW-0472">Membrane</keyword>
<dbReference type="PANTHER" id="PTHR13414">
    <property type="entry name" value="HUEL-CATION TRANSPORTER"/>
    <property type="match status" value="1"/>
</dbReference>
<dbReference type="STRING" id="206665.SAMN04488516_10654"/>
<dbReference type="InterPro" id="IPR040177">
    <property type="entry name" value="SLC30A9"/>
</dbReference>
<proteinExistence type="predicted"/>
<dbReference type="AlphaFoldDB" id="A0A1H0DYC9"/>
<dbReference type="Proteomes" id="UP000199602">
    <property type="component" value="Unassembled WGS sequence"/>
</dbReference>
<dbReference type="SUPFAM" id="SSF160240">
    <property type="entry name" value="Cation efflux protein cytoplasmic domain-like"/>
    <property type="match status" value="1"/>
</dbReference>
<evidence type="ECO:0000256" key="3">
    <source>
        <dbReference type="ARBA" id="ARBA00022692"/>
    </source>
</evidence>
<dbReference type="RefSeq" id="WP_092065317.1">
    <property type="nucleotide sequence ID" value="NZ_FNIN01000006.1"/>
</dbReference>
<keyword evidence="3 6" id="KW-0812">Transmembrane</keyword>
<dbReference type="GO" id="GO:0008324">
    <property type="term" value="F:monoatomic cation transmembrane transporter activity"/>
    <property type="evidence" value="ECO:0007669"/>
    <property type="project" value="InterPro"/>
</dbReference>